<proteinExistence type="predicted"/>
<dbReference type="EMBL" id="FNHL01000006">
    <property type="protein sequence ID" value="SDN14230.1"/>
    <property type="molecule type" value="Genomic_DNA"/>
</dbReference>
<evidence type="ECO:0000256" key="1">
    <source>
        <dbReference type="SAM" id="Phobius"/>
    </source>
</evidence>
<organism evidence="2 3">
    <name type="scientific">Halogranum gelatinilyticum</name>
    <dbReference type="NCBI Taxonomy" id="660521"/>
    <lineage>
        <taxon>Archaea</taxon>
        <taxon>Methanobacteriati</taxon>
        <taxon>Methanobacteriota</taxon>
        <taxon>Stenosarchaea group</taxon>
        <taxon>Halobacteria</taxon>
        <taxon>Halobacteriales</taxon>
        <taxon>Haloferacaceae</taxon>
    </lineage>
</organism>
<evidence type="ECO:0000313" key="3">
    <source>
        <dbReference type="Proteomes" id="UP000199451"/>
    </source>
</evidence>
<feature type="transmembrane region" description="Helical" evidence="1">
    <location>
        <begin position="51"/>
        <end position="76"/>
    </location>
</feature>
<name>A0A1G9YYQ2_9EURY</name>
<keyword evidence="1" id="KW-0812">Transmembrane</keyword>
<keyword evidence="3" id="KW-1185">Reference proteome</keyword>
<gene>
    <name evidence="2" type="ORF">SAMN04487949_3465</name>
</gene>
<feature type="transmembrane region" description="Helical" evidence="1">
    <location>
        <begin position="20"/>
        <end position="45"/>
    </location>
</feature>
<reference evidence="3" key="1">
    <citation type="submission" date="2016-10" db="EMBL/GenBank/DDBJ databases">
        <authorList>
            <person name="Varghese N."/>
            <person name="Submissions S."/>
        </authorList>
    </citation>
    <scope>NUCLEOTIDE SEQUENCE [LARGE SCALE GENOMIC DNA]</scope>
    <source>
        <strain evidence="3">CGMCC 1.10119</strain>
    </source>
</reference>
<sequence>MSESSWSWEEFWDVMESFSYLWFGIAVADLLFGLLAVVALVVASLGPSDPGYVVVVLTLVLIVATLIPVSFVLYRLRQREIERAKRQSWDKR</sequence>
<keyword evidence="1" id="KW-0472">Membrane</keyword>
<dbReference type="AlphaFoldDB" id="A0A1G9YYQ2"/>
<evidence type="ECO:0000313" key="2">
    <source>
        <dbReference type="EMBL" id="SDN14230.1"/>
    </source>
</evidence>
<protein>
    <submittedName>
        <fullName evidence="2">Uncharacterized protein</fullName>
    </submittedName>
</protein>
<dbReference type="Proteomes" id="UP000199451">
    <property type="component" value="Unassembled WGS sequence"/>
</dbReference>
<keyword evidence="1" id="KW-1133">Transmembrane helix</keyword>
<accession>A0A1G9YYQ2</accession>